<evidence type="ECO:0000256" key="1">
    <source>
        <dbReference type="SAM" id="Coils"/>
    </source>
</evidence>
<gene>
    <name evidence="2" type="ORF">P879_01678</name>
</gene>
<reference evidence="2 3" key="1">
    <citation type="submission" date="2019-07" db="EMBL/GenBank/DDBJ databases">
        <title>Annotation for the trematode Paragonimus westermani.</title>
        <authorList>
            <person name="Choi Y.-J."/>
        </authorList>
    </citation>
    <scope>NUCLEOTIDE SEQUENCE [LARGE SCALE GENOMIC DNA]</scope>
    <source>
        <strain evidence="2">180907_Pwestermani</strain>
    </source>
</reference>
<protein>
    <submittedName>
        <fullName evidence="2">Uncharacterized protein</fullName>
    </submittedName>
</protein>
<sequence>MSRLHLYVPFPTPEKDKKTELVEVARITEDRQRSEIESQRTRLKTLQKEKSRLVHELDSCQEAHNFARSQLAELQRRLITLGLTARTDDSHSVNDCRLAADGVPCERQHFQTGYLNQFASYVTEHLSKLALQVLKETEQTVLKPHVKQPFICSTTRKSESASVSDQLDAVSLESLDHARCTAAKILGLSLSQLDKLTHFEGAFSQQCHPRCELKTNYEWLETIRHFECKIRHWPTICSQLLRCKSKSCDLQLEDFNRIFNQFETVIRFCVRLLN</sequence>
<evidence type="ECO:0000313" key="3">
    <source>
        <dbReference type="Proteomes" id="UP000699462"/>
    </source>
</evidence>
<dbReference type="AlphaFoldDB" id="A0A8T0DU49"/>
<name>A0A8T0DU49_9TREM</name>
<comment type="caution">
    <text evidence="2">The sequence shown here is derived from an EMBL/GenBank/DDBJ whole genome shotgun (WGS) entry which is preliminary data.</text>
</comment>
<dbReference type="EMBL" id="JTDF01001019">
    <property type="protein sequence ID" value="KAF8570618.1"/>
    <property type="molecule type" value="Genomic_DNA"/>
</dbReference>
<dbReference type="OrthoDB" id="6288621at2759"/>
<keyword evidence="3" id="KW-1185">Reference proteome</keyword>
<feature type="coiled-coil region" evidence="1">
    <location>
        <begin position="29"/>
        <end position="77"/>
    </location>
</feature>
<keyword evidence="1" id="KW-0175">Coiled coil</keyword>
<dbReference type="Proteomes" id="UP000699462">
    <property type="component" value="Unassembled WGS sequence"/>
</dbReference>
<organism evidence="2 3">
    <name type="scientific">Paragonimus westermani</name>
    <dbReference type="NCBI Taxonomy" id="34504"/>
    <lineage>
        <taxon>Eukaryota</taxon>
        <taxon>Metazoa</taxon>
        <taxon>Spiralia</taxon>
        <taxon>Lophotrochozoa</taxon>
        <taxon>Platyhelminthes</taxon>
        <taxon>Trematoda</taxon>
        <taxon>Digenea</taxon>
        <taxon>Plagiorchiida</taxon>
        <taxon>Troglotremata</taxon>
        <taxon>Troglotrematidae</taxon>
        <taxon>Paragonimus</taxon>
    </lineage>
</organism>
<accession>A0A8T0DU49</accession>
<evidence type="ECO:0000313" key="2">
    <source>
        <dbReference type="EMBL" id="KAF8570618.1"/>
    </source>
</evidence>
<proteinExistence type="predicted"/>